<keyword evidence="2" id="KW-1185">Reference proteome</keyword>
<proteinExistence type="predicted"/>
<name>A0A392S848_9FABA</name>
<reference evidence="1 2" key="1">
    <citation type="journal article" date="2018" name="Front. Plant Sci.">
        <title>Red Clover (Trifolium pratense) and Zigzag Clover (T. medium) - A Picture of Genomic Similarities and Differences.</title>
        <authorList>
            <person name="Dluhosova J."/>
            <person name="Istvanek J."/>
            <person name="Nedelnik J."/>
            <person name="Repkova J."/>
        </authorList>
    </citation>
    <scope>NUCLEOTIDE SEQUENCE [LARGE SCALE GENOMIC DNA]</scope>
    <source>
        <strain evidence="2">cv. 10/8</strain>
        <tissue evidence="1">Leaf</tissue>
    </source>
</reference>
<dbReference type="Proteomes" id="UP000265520">
    <property type="component" value="Unassembled WGS sequence"/>
</dbReference>
<evidence type="ECO:0000313" key="2">
    <source>
        <dbReference type="Proteomes" id="UP000265520"/>
    </source>
</evidence>
<dbReference type="AlphaFoldDB" id="A0A392S848"/>
<evidence type="ECO:0000313" key="1">
    <source>
        <dbReference type="EMBL" id="MCI44859.1"/>
    </source>
</evidence>
<feature type="non-terminal residue" evidence="1">
    <location>
        <position position="54"/>
    </location>
</feature>
<sequence>MCVAQDQLRVAPMPEGQTALAHKHCALSQYKLRVARMAEGQTSPQFVLRVAPHA</sequence>
<organism evidence="1 2">
    <name type="scientific">Trifolium medium</name>
    <dbReference type="NCBI Taxonomy" id="97028"/>
    <lineage>
        <taxon>Eukaryota</taxon>
        <taxon>Viridiplantae</taxon>
        <taxon>Streptophyta</taxon>
        <taxon>Embryophyta</taxon>
        <taxon>Tracheophyta</taxon>
        <taxon>Spermatophyta</taxon>
        <taxon>Magnoliopsida</taxon>
        <taxon>eudicotyledons</taxon>
        <taxon>Gunneridae</taxon>
        <taxon>Pentapetalae</taxon>
        <taxon>rosids</taxon>
        <taxon>fabids</taxon>
        <taxon>Fabales</taxon>
        <taxon>Fabaceae</taxon>
        <taxon>Papilionoideae</taxon>
        <taxon>50 kb inversion clade</taxon>
        <taxon>NPAAA clade</taxon>
        <taxon>Hologalegina</taxon>
        <taxon>IRL clade</taxon>
        <taxon>Trifolieae</taxon>
        <taxon>Trifolium</taxon>
    </lineage>
</organism>
<dbReference type="EMBL" id="LXQA010336189">
    <property type="protein sequence ID" value="MCI44859.1"/>
    <property type="molecule type" value="Genomic_DNA"/>
</dbReference>
<accession>A0A392S848</accession>
<protein>
    <submittedName>
        <fullName evidence="1">Uncharacterized protein</fullName>
    </submittedName>
</protein>
<comment type="caution">
    <text evidence="1">The sequence shown here is derived from an EMBL/GenBank/DDBJ whole genome shotgun (WGS) entry which is preliminary data.</text>
</comment>